<dbReference type="InterPro" id="IPR036036">
    <property type="entry name" value="SOCS_box-like_dom_sf"/>
</dbReference>
<dbReference type="SUPFAM" id="SSF158235">
    <property type="entry name" value="SOCS box-like"/>
    <property type="match status" value="1"/>
</dbReference>
<name>A0A8D3C7N1_SCOMX</name>
<comment type="pathway">
    <text evidence="1">Protein modification; protein ubiquitination.</text>
</comment>
<evidence type="ECO:0000259" key="2">
    <source>
        <dbReference type="PROSITE" id="PS50225"/>
    </source>
</evidence>
<dbReference type="Pfam" id="PF07525">
    <property type="entry name" value="SOCS_box"/>
    <property type="match status" value="1"/>
</dbReference>
<protein>
    <recommendedName>
        <fullName evidence="2">SOCS box domain-containing protein</fullName>
    </recommendedName>
</protein>
<dbReference type="GO" id="GO:0016567">
    <property type="term" value="P:protein ubiquitination"/>
    <property type="evidence" value="ECO:0007669"/>
    <property type="project" value="UniProtKB-UniPathway"/>
</dbReference>
<proteinExistence type="predicted"/>
<dbReference type="FunFam" id="1.10.750.20:FF:000001">
    <property type="entry name" value="Ankyrin repeat and SOCS box containing 1"/>
    <property type="match status" value="1"/>
</dbReference>
<dbReference type="Ensembl" id="ENSSMAT00000078044.1">
    <property type="protein sequence ID" value="ENSSMAP00000043289.1"/>
    <property type="gene ID" value="ENSSMAG00000028496.1"/>
</dbReference>
<evidence type="ECO:0000256" key="1">
    <source>
        <dbReference type="ARBA" id="ARBA00004906"/>
    </source>
</evidence>
<feature type="domain" description="SOCS box" evidence="2">
    <location>
        <begin position="27"/>
        <end position="93"/>
    </location>
</feature>
<evidence type="ECO:0000313" key="3">
    <source>
        <dbReference type="Ensembl" id="ENSSMAP00000043289.1"/>
    </source>
</evidence>
<dbReference type="GO" id="GO:0035556">
    <property type="term" value="P:intracellular signal transduction"/>
    <property type="evidence" value="ECO:0007669"/>
    <property type="project" value="InterPro"/>
</dbReference>
<dbReference type="Proteomes" id="UP000694558">
    <property type="component" value="Chromosome 6"/>
</dbReference>
<dbReference type="SMART" id="SM00969">
    <property type="entry name" value="SOCS_box"/>
    <property type="match status" value="1"/>
</dbReference>
<accession>A0A8D3C7N1</accession>
<dbReference type="SMART" id="SM00253">
    <property type="entry name" value="SOCS"/>
    <property type="match status" value="1"/>
</dbReference>
<sequence>MCILCHLSGHMVRVLLDYMDHVTLCSKLKAALMEQQQWPDICRLQENARCLQHLCRLRIRRCLGRLRLRSPVFMSFLPLPGRLKDYVLYREYDLYCGRQGNTPRVTRE</sequence>
<dbReference type="GeneTree" id="ENSGT00940000178579"/>
<dbReference type="Gene3D" id="1.10.750.20">
    <property type="entry name" value="SOCS box"/>
    <property type="match status" value="1"/>
</dbReference>
<organism evidence="3 4">
    <name type="scientific">Scophthalmus maximus</name>
    <name type="common">Turbot</name>
    <name type="synonym">Psetta maxima</name>
    <dbReference type="NCBI Taxonomy" id="52904"/>
    <lineage>
        <taxon>Eukaryota</taxon>
        <taxon>Metazoa</taxon>
        <taxon>Chordata</taxon>
        <taxon>Craniata</taxon>
        <taxon>Vertebrata</taxon>
        <taxon>Euteleostomi</taxon>
        <taxon>Actinopterygii</taxon>
        <taxon>Neopterygii</taxon>
        <taxon>Teleostei</taxon>
        <taxon>Neoteleostei</taxon>
        <taxon>Acanthomorphata</taxon>
        <taxon>Carangaria</taxon>
        <taxon>Pleuronectiformes</taxon>
        <taxon>Pleuronectoidei</taxon>
        <taxon>Scophthalmidae</taxon>
        <taxon>Scophthalmus</taxon>
    </lineage>
</organism>
<reference evidence="3" key="1">
    <citation type="submission" date="2023-05" db="EMBL/GenBank/DDBJ databases">
        <title>High-quality long-read genome of Scophthalmus maximus.</title>
        <authorList>
            <person name="Lien S."/>
            <person name="Martinez P."/>
        </authorList>
    </citation>
    <scope>NUCLEOTIDE SEQUENCE [LARGE SCALE GENOMIC DNA]</scope>
</reference>
<reference evidence="3" key="2">
    <citation type="submission" date="2025-08" db="UniProtKB">
        <authorList>
            <consortium name="Ensembl"/>
        </authorList>
    </citation>
    <scope>IDENTIFICATION</scope>
</reference>
<evidence type="ECO:0000313" key="4">
    <source>
        <dbReference type="Proteomes" id="UP000694558"/>
    </source>
</evidence>
<dbReference type="AlphaFoldDB" id="A0A8D3C7N1"/>
<dbReference type="InterPro" id="IPR001496">
    <property type="entry name" value="SOCS_box"/>
</dbReference>
<dbReference type="UniPathway" id="UPA00143"/>
<dbReference type="PROSITE" id="PS50225">
    <property type="entry name" value="SOCS"/>
    <property type="match status" value="1"/>
</dbReference>